<evidence type="ECO:0000256" key="1">
    <source>
        <dbReference type="ARBA" id="ARBA00008209"/>
    </source>
</evidence>
<dbReference type="Pfam" id="PF04847">
    <property type="entry name" value="Calcipressin"/>
    <property type="match status" value="1"/>
</dbReference>
<feature type="compositionally biased region" description="Basic and acidic residues" evidence="2">
    <location>
        <begin position="1"/>
        <end position="12"/>
    </location>
</feature>
<evidence type="ECO:0000313" key="3">
    <source>
        <dbReference type="EMBL" id="KER25081.1"/>
    </source>
</evidence>
<gene>
    <name evidence="3" type="ORF">T265_07374</name>
</gene>
<evidence type="ECO:0000313" key="4">
    <source>
        <dbReference type="Proteomes" id="UP000054324"/>
    </source>
</evidence>
<comment type="similarity">
    <text evidence="1">Belongs to the RCAN family.</text>
</comment>
<dbReference type="GeneID" id="20321553"/>
<feature type="region of interest" description="Disordered" evidence="2">
    <location>
        <begin position="1"/>
        <end position="21"/>
    </location>
</feature>
<dbReference type="EMBL" id="KL596787">
    <property type="protein sequence ID" value="KER25081.1"/>
    <property type="molecule type" value="Genomic_DNA"/>
</dbReference>
<dbReference type="STRING" id="6198.A0A074ZCS5"/>
<dbReference type="OrthoDB" id="17212at2759"/>
<dbReference type="InterPro" id="IPR006931">
    <property type="entry name" value="Calcipressin"/>
</dbReference>
<evidence type="ECO:0000256" key="2">
    <source>
        <dbReference type="SAM" id="MobiDB-lite"/>
    </source>
</evidence>
<keyword evidence="4" id="KW-1185">Reference proteome</keyword>
<dbReference type="AlphaFoldDB" id="A0A074ZCS5"/>
<accession>A0A074ZCS5</accession>
<sequence>MGVGADNRKSESKLTVGKIHHAPPCSPPVGWEPKPECEPVINYELLEALAALSPDMYLLSGFFDRSFWAVPQVGPIWSAIRPLLNQHCSPATGAWPVVPRPIPVPDAPAPSHSTDTLKSAIQKSKGEGQKGEILLGFPLDNREMPNHNSADGVPPVQALLPRKLWSSHDTIEPQKNQMSHRNTKLAKPFNRNHGADARFFSENQIMLVHDYSGGHPAWNPGHILRRRGKVLCEIQVRLVRRCQGQVAYPPEGWVTCQSNNKASSDGLKRFSLNSKMNVQRLHVLKRDFALWPSARRYDGGPSVQHGLSFALVFKDEDDVVCVIQIDKVVTHNNSNTGVLRNFKQSPHFINDEVEE</sequence>
<dbReference type="KEGG" id="ovi:T265_07374"/>
<dbReference type="Proteomes" id="UP000054324">
    <property type="component" value="Unassembled WGS sequence"/>
</dbReference>
<reference evidence="3 4" key="1">
    <citation type="submission" date="2013-11" db="EMBL/GenBank/DDBJ databases">
        <title>Opisthorchis viverrini - life in the bile duct.</title>
        <authorList>
            <person name="Young N.D."/>
            <person name="Nagarajan N."/>
            <person name="Lin S.J."/>
            <person name="Korhonen P.K."/>
            <person name="Jex A.R."/>
            <person name="Hall R.S."/>
            <person name="Safavi-Hemami H."/>
            <person name="Kaewkong W."/>
            <person name="Bertrand D."/>
            <person name="Gao S."/>
            <person name="Seet Q."/>
            <person name="Wongkham S."/>
            <person name="Teh B.T."/>
            <person name="Wongkham C."/>
            <person name="Intapan P.M."/>
            <person name="Maleewong W."/>
            <person name="Yang X."/>
            <person name="Hu M."/>
            <person name="Wang Z."/>
            <person name="Hofmann A."/>
            <person name="Sternberg P.W."/>
            <person name="Tan P."/>
            <person name="Wang J."/>
            <person name="Gasser R.B."/>
        </authorList>
    </citation>
    <scope>NUCLEOTIDE SEQUENCE [LARGE SCALE GENOMIC DNA]</scope>
</reference>
<protein>
    <submittedName>
        <fullName evidence="3">Uncharacterized protein</fullName>
    </submittedName>
</protein>
<name>A0A074ZCS5_OPIVI</name>
<proteinExistence type="inferred from homology"/>
<dbReference type="GO" id="GO:0019722">
    <property type="term" value="P:calcium-mediated signaling"/>
    <property type="evidence" value="ECO:0007669"/>
    <property type="project" value="InterPro"/>
</dbReference>
<organism evidence="3 4">
    <name type="scientific">Opisthorchis viverrini</name>
    <name type="common">Southeast Asian liver fluke</name>
    <dbReference type="NCBI Taxonomy" id="6198"/>
    <lineage>
        <taxon>Eukaryota</taxon>
        <taxon>Metazoa</taxon>
        <taxon>Spiralia</taxon>
        <taxon>Lophotrochozoa</taxon>
        <taxon>Platyhelminthes</taxon>
        <taxon>Trematoda</taxon>
        <taxon>Digenea</taxon>
        <taxon>Opisthorchiida</taxon>
        <taxon>Opisthorchiata</taxon>
        <taxon>Opisthorchiidae</taxon>
        <taxon>Opisthorchis</taxon>
    </lineage>
</organism>
<dbReference type="RefSeq" id="XP_009171142.1">
    <property type="nucleotide sequence ID" value="XM_009172878.1"/>
</dbReference>
<dbReference type="CTD" id="20321553"/>